<name>A0ACB9VV83_CHAAC</name>
<dbReference type="EMBL" id="CM043799">
    <property type="protein sequence ID" value="KAI4803642.1"/>
    <property type="molecule type" value="Genomic_DNA"/>
</dbReference>
<keyword evidence="2" id="KW-1185">Reference proteome</keyword>
<dbReference type="Proteomes" id="UP001057452">
    <property type="component" value="Chromosome 15"/>
</dbReference>
<sequence length="205" mass="22152">RSLFRPLLLLFSVISVEQLALSVTSDSLGLFPISPWPPSLQTPCSQCVAGLILCAWRCGVRDSPWTVGWGKNCNLTSFGSNYKHRKSTCHTYGYVLLPCKGCREGAKKGEGYMHGAIGDQTEAERVEVSKGWGRDCEDVGQGISGVSVVQEAVEIRALISQHGYKGEDSAYAGESTLPGRPLSTAIPEIQSYKVGVHLLLPAEPK</sequence>
<protein>
    <submittedName>
        <fullName evidence="1">Uncharacterized protein</fullName>
    </submittedName>
</protein>
<gene>
    <name evidence="1" type="ORF">KUCAC02_025305</name>
</gene>
<accession>A0ACB9VV83</accession>
<reference evidence="1" key="1">
    <citation type="submission" date="2022-05" db="EMBL/GenBank/DDBJ databases">
        <title>Chromosome-level genome of Chaenocephalus aceratus.</title>
        <authorList>
            <person name="Park H."/>
        </authorList>
    </citation>
    <scope>NUCLEOTIDE SEQUENCE</scope>
    <source>
        <strain evidence="1">KU_202001</strain>
    </source>
</reference>
<comment type="caution">
    <text evidence="1">The sequence shown here is derived from an EMBL/GenBank/DDBJ whole genome shotgun (WGS) entry which is preliminary data.</text>
</comment>
<organism evidence="1 2">
    <name type="scientific">Chaenocephalus aceratus</name>
    <name type="common">Blackfin icefish</name>
    <name type="synonym">Chaenichthys aceratus</name>
    <dbReference type="NCBI Taxonomy" id="36190"/>
    <lineage>
        <taxon>Eukaryota</taxon>
        <taxon>Metazoa</taxon>
        <taxon>Chordata</taxon>
        <taxon>Craniata</taxon>
        <taxon>Vertebrata</taxon>
        <taxon>Euteleostomi</taxon>
        <taxon>Actinopterygii</taxon>
        <taxon>Neopterygii</taxon>
        <taxon>Teleostei</taxon>
        <taxon>Neoteleostei</taxon>
        <taxon>Acanthomorphata</taxon>
        <taxon>Eupercaria</taxon>
        <taxon>Perciformes</taxon>
        <taxon>Notothenioidei</taxon>
        <taxon>Channichthyidae</taxon>
        <taxon>Chaenocephalus</taxon>
    </lineage>
</organism>
<feature type="non-terminal residue" evidence="1">
    <location>
        <position position="1"/>
    </location>
</feature>
<feature type="non-terminal residue" evidence="1">
    <location>
        <position position="205"/>
    </location>
</feature>
<proteinExistence type="predicted"/>
<evidence type="ECO:0000313" key="2">
    <source>
        <dbReference type="Proteomes" id="UP001057452"/>
    </source>
</evidence>
<evidence type="ECO:0000313" key="1">
    <source>
        <dbReference type="EMBL" id="KAI4803642.1"/>
    </source>
</evidence>